<evidence type="ECO:0000256" key="4">
    <source>
        <dbReference type="PIRSR" id="PIRSR604294-1"/>
    </source>
</evidence>
<gene>
    <name evidence="5" type="ORF">FPANT_14231</name>
</gene>
<evidence type="ECO:0000313" key="6">
    <source>
        <dbReference type="Proteomes" id="UP000544095"/>
    </source>
</evidence>
<evidence type="ECO:0000256" key="1">
    <source>
        <dbReference type="ARBA" id="ARBA00006787"/>
    </source>
</evidence>
<protein>
    <submittedName>
        <fullName evidence="5">Retinal pigment epithelial membrane family</fullName>
    </submittedName>
</protein>
<sequence>MSTTSRVKEQPYFVTEEKLKYLPPYLQGVDETPNEVECNTSEVWPDWVNGTFIRFANPGLDWMGVGRFVVHLSEDDSKPNAVLQHWFDGLAMLHKFRMEDGRVYYTSRYTAEGVVKKAKKNGFVQTLMAGLNANTPLKDAQDPCSALLGAQQSVWIPTGHIGPDEFNVNILPRRGFHIPITENPYDKGRPSQRPEKEEILVSTDFNMLQVVDGKTLEPKRMLTYAAINPELEGFGICSHTLKDRHRGEEYNYLINPKTGVLSVFALNIC</sequence>
<evidence type="ECO:0000256" key="3">
    <source>
        <dbReference type="ARBA" id="ARBA00023004"/>
    </source>
</evidence>
<dbReference type="AlphaFoldDB" id="A0A8H5JW55"/>
<dbReference type="Pfam" id="PF03055">
    <property type="entry name" value="RPE65"/>
    <property type="match status" value="1"/>
</dbReference>
<dbReference type="GO" id="GO:0016702">
    <property type="term" value="F:oxidoreductase activity, acting on single donors with incorporation of molecular oxygen, incorporation of two atoms of oxygen"/>
    <property type="evidence" value="ECO:0007669"/>
    <property type="project" value="InterPro"/>
</dbReference>
<dbReference type="EMBL" id="JAAOAR010001631">
    <property type="protein sequence ID" value="KAF5562752.1"/>
    <property type="molecule type" value="Genomic_DNA"/>
</dbReference>
<comment type="cofactor">
    <cofactor evidence="4">
        <name>Fe(2+)</name>
        <dbReference type="ChEBI" id="CHEBI:29033"/>
    </cofactor>
    <text evidence="4">Binds 1 Fe(2+) ion per subunit.</text>
</comment>
<comment type="caution">
    <text evidence="5">The sequence shown here is derived from an EMBL/GenBank/DDBJ whole genome shotgun (WGS) entry which is preliminary data.</text>
</comment>
<reference evidence="5 6" key="1">
    <citation type="submission" date="2020-05" db="EMBL/GenBank/DDBJ databases">
        <title>Identification and distribution of gene clusters putatively required for synthesis of sphingolipid metabolism inhibitors in phylogenetically diverse species of the filamentous fungus Fusarium.</title>
        <authorList>
            <person name="Kim H.-S."/>
            <person name="Busman M."/>
            <person name="Brown D.W."/>
            <person name="Divon H."/>
            <person name="Uhlig S."/>
            <person name="Proctor R.H."/>
        </authorList>
    </citation>
    <scope>NUCLEOTIDE SEQUENCE [LARGE SCALE GENOMIC DNA]</scope>
    <source>
        <strain evidence="5 6">NRRL 25211</strain>
    </source>
</reference>
<feature type="binding site" evidence="4">
    <location>
        <position position="239"/>
    </location>
    <ligand>
        <name>Fe cation</name>
        <dbReference type="ChEBI" id="CHEBI:24875"/>
        <note>catalytic</note>
    </ligand>
</feature>
<dbReference type="Proteomes" id="UP000544095">
    <property type="component" value="Unassembled WGS sequence"/>
</dbReference>
<keyword evidence="3 4" id="KW-0408">Iron</keyword>
<proteinExistence type="inferred from homology"/>
<organism evidence="5 6">
    <name type="scientific">Fusarium pseudoanthophilum</name>
    <dbReference type="NCBI Taxonomy" id="48495"/>
    <lineage>
        <taxon>Eukaryota</taxon>
        <taxon>Fungi</taxon>
        <taxon>Dikarya</taxon>
        <taxon>Ascomycota</taxon>
        <taxon>Pezizomycotina</taxon>
        <taxon>Sordariomycetes</taxon>
        <taxon>Hypocreomycetidae</taxon>
        <taxon>Hypocreales</taxon>
        <taxon>Nectriaceae</taxon>
        <taxon>Fusarium</taxon>
        <taxon>Fusarium fujikuroi species complex</taxon>
    </lineage>
</organism>
<evidence type="ECO:0000256" key="2">
    <source>
        <dbReference type="ARBA" id="ARBA00022723"/>
    </source>
</evidence>
<keyword evidence="6" id="KW-1185">Reference proteome</keyword>
<dbReference type="GO" id="GO:0046872">
    <property type="term" value="F:metal ion binding"/>
    <property type="evidence" value="ECO:0007669"/>
    <property type="project" value="UniProtKB-KW"/>
</dbReference>
<comment type="similarity">
    <text evidence="1">Belongs to the carotenoid oxygenase family.</text>
</comment>
<dbReference type="InterPro" id="IPR004294">
    <property type="entry name" value="Carotenoid_Oase"/>
</dbReference>
<name>A0A8H5JW55_9HYPO</name>
<keyword evidence="2 4" id="KW-0479">Metal-binding</keyword>
<accession>A0A8H5JW55</accession>
<evidence type="ECO:0000313" key="5">
    <source>
        <dbReference type="EMBL" id="KAF5562752.1"/>
    </source>
</evidence>